<evidence type="ECO:0000256" key="1">
    <source>
        <dbReference type="SAM" id="MobiDB-lite"/>
    </source>
</evidence>
<name>A0ABR1R150_9PEZI</name>
<accession>A0ABR1R150</accession>
<comment type="caution">
    <text evidence="2">The sequence shown here is derived from an EMBL/GenBank/DDBJ whole genome shotgun (WGS) entry which is preliminary data.</text>
</comment>
<reference evidence="2 3" key="1">
    <citation type="submission" date="2023-01" db="EMBL/GenBank/DDBJ databases">
        <title>Analysis of 21 Apiospora genomes using comparative genomics revels a genus with tremendous synthesis potential of carbohydrate active enzymes and secondary metabolites.</title>
        <authorList>
            <person name="Sorensen T."/>
        </authorList>
    </citation>
    <scope>NUCLEOTIDE SEQUENCE [LARGE SCALE GENOMIC DNA]</scope>
    <source>
        <strain evidence="2 3">CBS 20057</strain>
    </source>
</reference>
<dbReference type="Proteomes" id="UP001396898">
    <property type="component" value="Unassembled WGS sequence"/>
</dbReference>
<protein>
    <submittedName>
        <fullName evidence="2">Uncharacterized protein</fullName>
    </submittedName>
</protein>
<organism evidence="2 3">
    <name type="scientific">Apiospora marii</name>
    <dbReference type="NCBI Taxonomy" id="335849"/>
    <lineage>
        <taxon>Eukaryota</taxon>
        <taxon>Fungi</taxon>
        <taxon>Dikarya</taxon>
        <taxon>Ascomycota</taxon>
        <taxon>Pezizomycotina</taxon>
        <taxon>Sordariomycetes</taxon>
        <taxon>Xylariomycetidae</taxon>
        <taxon>Amphisphaeriales</taxon>
        <taxon>Apiosporaceae</taxon>
        <taxon>Apiospora</taxon>
    </lineage>
</organism>
<feature type="region of interest" description="Disordered" evidence="1">
    <location>
        <begin position="26"/>
        <end position="63"/>
    </location>
</feature>
<evidence type="ECO:0000313" key="3">
    <source>
        <dbReference type="Proteomes" id="UP001396898"/>
    </source>
</evidence>
<gene>
    <name evidence="2" type="ORF">PG991_015280</name>
</gene>
<dbReference type="EMBL" id="JAQQWI010000022">
    <property type="protein sequence ID" value="KAK7995813.1"/>
    <property type="molecule type" value="Genomic_DNA"/>
</dbReference>
<evidence type="ECO:0000313" key="2">
    <source>
        <dbReference type="EMBL" id="KAK7995813.1"/>
    </source>
</evidence>
<sequence length="139" mass="14842">MRLLPYIPPPPHHRQIHRILRRHDPGAMHEPLPRRPATRPVDRVQQERDVDAAPAGPDELGVLELGHVPRRRLGAPAPKPAFAVEHRGGVLGGVVRLPPDVAGVVIPPIGIGVARAGGGLDEDPLLLLEGGVLDGDDVL</sequence>
<proteinExistence type="predicted"/>
<keyword evidence="3" id="KW-1185">Reference proteome</keyword>
<feature type="compositionally biased region" description="Basic and acidic residues" evidence="1">
    <location>
        <begin position="40"/>
        <end position="51"/>
    </location>
</feature>